<protein>
    <submittedName>
        <fullName evidence="1">Class I SAM-dependent methyltransferase</fullName>
    </submittedName>
</protein>
<dbReference type="AlphaFoldDB" id="A0A562XG20"/>
<dbReference type="SUPFAM" id="SSF53335">
    <property type="entry name" value="S-adenosyl-L-methionine-dependent methyltransferases"/>
    <property type="match status" value="1"/>
</dbReference>
<gene>
    <name evidence="1" type="ORF">YZ82_04790</name>
</gene>
<keyword evidence="1" id="KW-0808">Transferase</keyword>
<dbReference type="RefSeq" id="WP_147497238.1">
    <property type="nucleotide sequence ID" value="NZ_VOAP01000013.1"/>
</dbReference>
<sequence>MIYFWQKDWFGIEFASFSDINANVLPTNDFYKSFYKQFYKKFSSYNDLPYDWKKEKLKIVSFLLDIVKDKTNILSIGCGNGFIETELAKQSLIISGGRWGGGQIVAIDPSVNSSNWIVNDSNISFINGYFPSDIKNIFSCSKFDFAYISYIDYVLNNEDYINIIQSIKNYPINDFIFIGLCIYKPNFILLSKYFIKRLLSKFGFYKAQLWGYQRTINEHLAIFKKAGFSNISYGCIDGDIFWIRSKND</sequence>
<organism evidence="1 2">
    <name type="scientific">Campylobacter hyointestinalis</name>
    <dbReference type="NCBI Taxonomy" id="198"/>
    <lineage>
        <taxon>Bacteria</taxon>
        <taxon>Pseudomonadati</taxon>
        <taxon>Campylobacterota</taxon>
        <taxon>Epsilonproteobacteria</taxon>
        <taxon>Campylobacterales</taxon>
        <taxon>Campylobacteraceae</taxon>
        <taxon>Campylobacter</taxon>
    </lineage>
</organism>
<reference evidence="1 2" key="1">
    <citation type="submission" date="2019-07" db="EMBL/GenBank/DDBJ databases">
        <title>Rapid identification of Enteric Bacteria from Whole Genome Sequences (WGS) using Average Nucleotide Identity (ANI).</title>
        <authorList>
            <person name="Lane C."/>
        </authorList>
    </citation>
    <scope>NUCLEOTIDE SEQUENCE [LARGE SCALE GENOMIC DNA]</scope>
    <source>
        <strain evidence="1 2">D2411</strain>
    </source>
</reference>
<dbReference type="GO" id="GO:0008168">
    <property type="term" value="F:methyltransferase activity"/>
    <property type="evidence" value="ECO:0007669"/>
    <property type="project" value="UniProtKB-KW"/>
</dbReference>
<evidence type="ECO:0000313" key="1">
    <source>
        <dbReference type="EMBL" id="TWO20636.1"/>
    </source>
</evidence>
<dbReference type="Gene3D" id="3.40.50.150">
    <property type="entry name" value="Vaccinia Virus protein VP39"/>
    <property type="match status" value="1"/>
</dbReference>
<dbReference type="InterPro" id="IPR029063">
    <property type="entry name" value="SAM-dependent_MTases_sf"/>
</dbReference>
<accession>A0A562XG20</accession>
<dbReference type="EMBL" id="VOAP01000013">
    <property type="protein sequence ID" value="TWO20636.1"/>
    <property type="molecule type" value="Genomic_DNA"/>
</dbReference>
<dbReference type="GO" id="GO:0032259">
    <property type="term" value="P:methylation"/>
    <property type="evidence" value="ECO:0007669"/>
    <property type="project" value="UniProtKB-KW"/>
</dbReference>
<proteinExistence type="predicted"/>
<dbReference type="Proteomes" id="UP000321812">
    <property type="component" value="Unassembled WGS sequence"/>
</dbReference>
<comment type="caution">
    <text evidence="1">The sequence shown here is derived from an EMBL/GenBank/DDBJ whole genome shotgun (WGS) entry which is preliminary data.</text>
</comment>
<keyword evidence="1" id="KW-0489">Methyltransferase</keyword>
<evidence type="ECO:0000313" key="2">
    <source>
        <dbReference type="Proteomes" id="UP000321812"/>
    </source>
</evidence>
<name>A0A562XG20_CAMHY</name>